<dbReference type="PROSITE" id="PS50088">
    <property type="entry name" value="ANK_REPEAT"/>
    <property type="match status" value="3"/>
</dbReference>
<dbReference type="GO" id="GO:0016567">
    <property type="term" value="P:protein ubiquitination"/>
    <property type="evidence" value="ECO:0007669"/>
    <property type="project" value="TreeGrafter"/>
</dbReference>
<dbReference type="Pfam" id="PF12796">
    <property type="entry name" value="Ank_2"/>
    <property type="match status" value="2"/>
</dbReference>
<feature type="repeat" description="ANK" evidence="4">
    <location>
        <begin position="68"/>
        <end position="100"/>
    </location>
</feature>
<dbReference type="STRING" id="8022.A0A060WQ33"/>
<organism evidence="5 6">
    <name type="scientific">Oncorhynchus mykiss</name>
    <name type="common">Rainbow trout</name>
    <name type="synonym">Salmo gairdneri</name>
    <dbReference type="NCBI Taxonomy" id="8022"/>
    <lineage>
        <taxon>Eukaryota</taxon>
        <taxon>Metazoa</taxon>
        <taxon>Chordata</taxon>
        <taxon>Craniata</taxon>
        <taxon>Vertebrata</taxon>
        <taxon>Euteleostomi</taxon>
        <taxon>Actinopterygii</taxon>
        <taxon>Neopterygii</taxon>
        <taxon>Teleostei</taxon>
        <taxon>Protacanthopterygii</taxon>
        <taxon>Salmoniformes</taxon>
        <taxon>Salmonidae</taxon>
        <taxon>Salmoninae</taxon>
        <taxon>Oncorhynchus</taxon>
    </lineage>
</organism>
<sequence length="251" mass="26776">MRQATGHSSDNQRKNATQAGSVVFLSNPLMSDIESDWSPIHDAAYNGRVLTLRNLIAQGTCVNLVTLERVSPLHGACLQGHTACAKLQIENGANVNNVPTLEQTTPLSEACAQGHVACVTLLLQHGALPEGYSLSASPIHQAAAKDQGYLCPECIESQVHHGADVDQHTDQSGSPLYTACTNQHLSTVKKLLQLGASVNSSKDGDSPLNTAARLSNPELMSVLLEHGTAAAETHRANNPWTWPLATAPWRK</sequence>
<dbReference type="EMBL" id="FR904671">
    <property type="protein sequence ID" value="CDQ69508.1"/>
    <property type="molecule type" value="Genomic_DNA"/>
</dbReference>
<reference evidence="5" key="1">
    <citation type="journal article" date="2014" name="Nat. Commun.">
        <title>The rainbow trout genome provides novel insights into evolution after whole-genome duplication in vertebrates.</title>
        <authorList>
            <person name="Berthelot C."/>
            <person name="Brunet F."/>
            <person name="Chalopin D."/>
            <person name="Juanchich A."/>
            <person name="Bernard M."/>
            <person name="Noel B."/>
            <person name="Bento P."/>
            <person name="Da Silva C."/>
            <person name="Labadie K."/>
            <person name="Alberti A."/>
            <person name="Aury J.M."/>
            <person name="Louis A."/>
            <person name="Dehais P."/>
            <person name="Bardou P."/>
            <person name="Montfort J."/>
            <person name="Klopp C."/>
            <person name="Cabau C."/>
            <person name="Gaspin C."/>
            <person name="Thorgaard G.H."/>
            <person name="Boussaha M."/>
            <person name="Quillet E."/>
            <person name="Guyomard R."/>
            <person name="Galiana D."/>
            <person name="Bobe J."/>
            <person name="Volff J.N."/>
            <person name="Genet C."/>
            <person name="Wincker P."/>
            <person name="Jaillon O."/>
            <person name="Roest Crollius H."/>
            <person name="Guiguen Y."/>
        </authorList>
    </citation>
    <scope>NUCLEOTIDE SEQUENCE [LARGE SCALE GENOMIC DNA]</scope>
</reference>
<dbReference type="SUPFAM" id="SSF48403">
    <property type="entry name" value="Ankyrin repeat"/>
    <property type="match status" value="1"/>
</dbReference>
<gene>
    <name evidence="5" type="ORF">GSONMT00008000001</name>
</gene>
<dbReference type="Gene3D" id="1.25.40.20">
    <property type="entry name" value="Ankyrin repeat-containing domain"/>
    <property type="match status" value="1"/>
</dbReference>
<name>A0A060WQ33_ONCMY</name>
<feature type="repeat" description="ANK" evidence="4">
    <location>
        <begin position="171"/>
        <end position="203"/>
    </location>
</feature>
<evidence type="ECO:0000313" key="6">
    <source>
        <dbReference type="Proteomes" id="UP000193380"/>
    </source>
</evidence>
<evidence type="ECO:0000313" key="5">
    <source>
        <dbReference type="EMBL" id="CDQ69508.1"/>
    </source>
</evidence>
<accession>A0A060WQ33</accession>
<dbReference type="Proteomes" id="UP000193380">
    <property type="component" value="Unassembled WGS sequence"/>
</dbReference>
<dbReference type="InterPro" id="IPR036770">
    <property type="entry name" value="Ankyrin_rpt-contain_sf"/>
</dbReference>
<evidence type="ECO:0000256" key="1">
    <source>
        <dbReference type="ARBA" id="ARBA00005949"/>
    </source>
</evidence>
<protein>
    <submittedName>
        <fullName evidence="5">Uncharacterized protein</fullName>
    </submittedName>
</protein>
<evidence type="ECO:0000256" key="3">
    <source>
        <dbReference type="ARBA" id="ARBA00023043"/>
    </source>
</evidence>
<keyword evidence="3 4" id="KW-0040">ANK repeat</keyword>
<feature type="repeat" description="ANK" evidence="4">
    <location>
        <begin position="203"/>
        <end position="235"/>
    </location>
</feature>
<dbReference type="PROSITE" id="PS50297">
    <property type="entry name" value="ANK_REP_REGION"/>
    <property type="match status" value="3"/>
</dbReference>
<reference evidence="5" key="2">
    <citation type="submission" date="2014-03" db="EMBL/GenBank/DDBJ databases">
        <authorList>
            <person name="Genoscope - CEA"/>
        </authorList>
    </citation>
    <scope>NUCLEOTIDE SEQUENCE</scope>
</reference>
<keyword evidence="2" id="KW-0677">Repeat</keyword>
<proteinExistence type="inferred from homology"/>
<comment type="similarity">
    <text evidence="1">Belongs to the ankyrin SOCS box (ASB) family.</text>
</comment>
<dbReference type="PANTHER" id="PTHR24136:SF17">
    <property type="entry name" value="ANKYRIN REPEAT AND SOCS BOX PROTEIN 9"/>
    <property type="match status" value="1"/>
</dbReference>
<dbReference type="GO" id="GO:0045732">
    <property type="term" value="P:positive regulation of protein catabolic process"/>
    <property type="evidence" value="ECO:0007669"/>
    <property type="project" value="TreeGrafter"/>
</dbReference>
<dbReference type="PaxDb" id="8022-A0A060WQ33"/>
<dbReference type="InterPro" id="IPR051573">
    <property type="entry name" value="Ankyrin-SOCS_box_domain"/>
</dbReference>
<evidence type="ECO:0000256" key="4">
    <source>
        <dbReference type="PROSITE-ProRule" id="PRU00023"/>
    </source>
</evidence>
<dbReference type="AlphaFoldDB" id="A0A060WQ33"/>
<dbReference type="PANTHER" id="PTHR24136">
    <property type="entry name" value="SOWAH (DROSOPHILA) HOMOLOG"/>
    <property type="match status" value="1"/>
</dbReference>
<dbReference type="InterPro" id="IPR002110">
    <property type="entry name" value="Ankyrin_rpt"/>
</dbReference>
<evidence type="ECO:0000256" key="2">
    <source>
        <dbReference type="ARBA" id="ARBA00022737"/>
    </source>
</evidence>
<dbReference type="SMART" id="SM00248">
    <property type="entry name" value="ANK"/>
    <property type="match status" value="5"/>
</dbReference>